<dbReference type="SMR" id="K4NYW0"/>
<name>K4NYW0_9PSEU</name>
<dbReference type="PANTHER" id="PTHR43201:SF8">
    <property type="entry name" value="ACYL-COA SYNTHETASE FAMILY MEMBER 3"/>
    <property type="match status" value="1"/>
</dbReference>
<evidence type="ECO:0000259" key="3">
    <source>
        <dbReference type="Pfam" id="PF13193"/>
    </source>
</evidence>
<proteinExistence type="inferred from homology"/>
<evidence type="ECO:0000259" key="2">
    <source>
        <dbReference type="Pfam" id="PF00501"/>
    </source>
</evidence>
<dbReference type="Gene3D" id="3.40.50.12780">
    <property type="entry name" value="N-terminal domain of ligase-like"/>
    <property type="match status" value="1"/>
</dbReference>
<dbReference type="Pfam" id="PF13193">
    <property type="entry name" value="AMP-binding_C"/>
    <property type="match status" value="1"/>
</dbReference>
<dbReference type="InterPro" id="IPR045851">
    <property type="entry name" value="AMP-bd_C_sf"/>
</dbReference>
<dbReference type="EMBL" id="JX679499">
    <property type="protein sequence ID" value="AFV52195.1"/>
    <property type="molecule type" value="Genomic_DNA"/>
</dbReference>
<dbReference type="InterPro" id="IPR042099">
    <property type="entry name" value="ANL_N_sf"/>
</dbReference>
<dbReference type="Pfam" id="PF00501">
    <property type="entry name" value="AMP-binding"/>
    <property type="match status" value="1"/>
</dbReference>
<dbReference type="InterPro" id="IPR000873">
    <property type="entry name" value="AMP-dep_synth/lig_dom"/>
</dbReference>
<dbReference type="GO" id="GO:0006631">
    <property type="term" value="P:fatty acid metabolic process"/>
    <property type="evidence" value="ECO:0007669"/>
    <property type="project" value="TreeGrafter"/>
</dbReference>
<sequence length="486" mass="51427">MNASALYDDVANACRRAGDRTALGEGADRLSYRDLAVAVAARAADVEEALRGRATDRVALHAANSAEYVVTYLAVLRTGRVPLLVDAEFGGSELAAIREGCGVEVFLVDQPRVERVPHAERVVPLRGGRYAAVTTAPVADDPPALHPDTAVCRFTSGSTGSPKCLEFSRAAVVNAARNWVEGTGMTADDRTLCLAALTNGLAFNTSLLSTFLVGAELHLFRGLPTSARVLRAMADSGATRLVAFPAVYRVLADADLPADRFTGLSVSISAGAPLPADVRARFEQRYSVRIADYYGIAETGPCTFERDPAHRRGLGTPLPGVALRIARNAAGQQEVMVRSASMATRYLNAPGVLEAARDVDGFHPSGDIGHWEGGRLFVTGRTGGPVNLAGRKVDPREVEQVVRAVPGVRDAVVFADRDADDQVFLHAAVAADGSVRRADVVAACRGSLAPFKVPQKVTFVPDVPRSSPGKVRMTDLLRLVRGGGEG</sequence>
<dbReference type="CDD" id="cd04433">
    <property type="entry name" value="AFD_class_I"/>
    <property type="match status" value="1"/>
</dbReference>
<dbReference type="Gene3D" id="3.30.300.30">
    <property type="match status" value="1"/>
</dbReference>
<dbReference type="SUPFAM" id="SSF56801">
    <property type="entry name" value="Acetyl-CoA synthetase-like"/>
    <property type="match status" value="1"/>
</dbReference>
<dbReference type="InterPro" id="IPR025110">
    <property type="entry name" value="AMP-bd_C"/>
</dbReference>
<evidence type="ECO:0000313" key="4">
    <source>
        <dbReference type="EMBL" id="AFV52195.1"/>
    </source>
</evidence>
<organism evidence="4">
    <name type="scientific">Streptoalloteichus sp. ATCC 53650</name>
    <dbReference type="NCBI Taxonomy" id="756733"/>
    <lineage>
        <taxon>Bacteria</taxon>
        <taxon>Bacillati</taxon>
        <taxon>Actinomycetota</taxon>
        <taxon>Actinomycetes</taxon>
        <taxon>Pseudonocardiales</taxon>
        <taxon>Pseudonocardiaceae</taxon>
        <taxon>Streptoalloteichus</taxon>
    </lineage>
</organism>
<dbReference type="AlphaFoldDB" id="K4NYW0"/>
<feature type="domain" description="AMP-dependent synthetase/ligase" evidence="2">
    <location>
        <begin position="12"/>
        <end position="347"/>
    </location>
</feature>
<evidence type="ECO:0000256" key="1">
    <source>
        <dbReference type="ARBA" id="ARBA00006432"/>
    </source>
</evidence>
<protein>
    <submittedName>
        <fullName evidence="4">Acyl-CoA synthetase</fullName>
    </submittedName>
</protein>
<feature type="domain" description="AMP-binding enzyme C-terminal" evidence="3">
    <location>
        <begin position="397"/>
        <end position="470"/>
    </location>
</feature>
<reference evidence="4" key="1">
    <citation type="journal article" date="2013" name="Proc. Natl. Acad. Sci. U.S.A.">
        <title>A new member of the 4-methylideneimidazole-5-one-containing aminomutase family from the enediyne kedarcidin biosynthetic pathway.</title>
        <authorList>
            <person name="Huang S.X."/>
            <person name="Lohman J.R."/>
            <person name="Huang T."/>
            <person name="Shen B."/>
        </authorList>
    </citation>
    <scope>NUCLEOTIDE SEQUENCE</scope>
    <source>
        <strain evidence="4">ATCC 53650</strain>
    </source>
</reference>
<dbReference type="GO" id="GO:0031956">
    <property type="term" value="F:medium-chain fatty acid-CoA ligase activity"/>
    <property type="evidence" value="ECO:0007669"/>
    <property type="project" value="TreeGrafter"/>
</dbReference>
<dbReference type="PANTHER" id="PTHR43201">
    <property type="entry name" value="ACYL-COA SYNTHETASE"/>
    <property type="match status" value="1"/>
</dbReference>
<comment type="similarity">
    <text evidence="1">Belongs to the ATP-dependent AMP-binding enzyme family.</text>
</comment>
<accession>K4NYW0</accession>